<dbReference type="Proteomes" id="UP000001973">
    <property type="component" value="Chromosome"/>
</dbReference>
<name>Q9K3B9_STRCO</name>
<accession>Q9K3B9</accession>
<dbReference type="EMBL" id="AL939123">
    <property type="protein sequence ID" value="CAB94612.1"/>
    <property type="molecule type" value="Genomic_DNA"/>
</dbReference>
<gene>
    <name evidence="1" type="primary">nrdX</name>
    <name evidence="1" type="ordered locus">SCO5227</name>
    <name evidence="1" type="ORF">SC7E4.24c</name>
</gene>
<keyword evidence="2" id="KW-1185">Reference proteome</keyword>
<reference evidence="1 2" key="2">
    <citation type="journal article" date="2002" name="Nature">
        <title>Complete genome sequence of the model actinomycete Streptomyces coelicolor A3(2).</title>
        <authorList>
            <person name="Bentley S.D."/>
            <person name="Chater K.F."/>
            <person name="Cerdeno-Tarraga A.M."/>
            <person name="Challis G.L."/>
            <person name="Thomson N.R."/>
            <person name="James K.D."/>
            <person name="Harris D.E."/>
            <person name="Quail M.A."/>
            <person name="Kieser H."/>
            <person name="Harper D."/>
            <person name="Bateman A."/>
            <person name="Brown S."/>
            <person name="Chandra G."/>
            <person name="Chen C.W."/>
            <person name="Collins M."/>
            <person name="Cronin A."/>
            <person name="Fraser A."/>
            <person name="Goble A."/>
            <person name="Hidalgo J."/>
            <person name="Hornsby T."/>
            <person name="Howarth S."/>
            <person name="Huang C.H."/>
            <person name="Kieser T."/>
            <person name="Larke L."/>
            <person name="Murphy L."/>
            <person name="Oliver K."/>
            <person name="O'Neil S."/>
            <person name="Rabbinowitsch E."/>
            <person name="Rajandream M.A."/>
            <person name="Rutherford K."/>
            <person name="Rutter S."/>
            <person name="Seeger K."/>
            <person name="Saunders D."/>
            <person name="Sharp S."/>
            <person name="Squares R."/>
            <person name="Squares S."/>
            <person name="Taylor K."/>
            <person name="Warren T."/>
            <person name="Wietzorrek A."/>
            <person name="Woodward J."/>
            <person name="Barrell B.G."/>
            <person name="Parkhill J."/>
            <person name="Hopwood D.A."/>
        </authorList>
    </citation>
    <scope>NUCLEOTIDE SEQUENCE [LARGE SCALE GENOMIC DNA]</scope>
    <source>
        <strain evidence="2">ATCC BAA-471 / A3(2) / M145</strain>
    </source>
</reference>
<sequence length="91" mass="9708">MLMLAVAAGESGANPELSRNGVLACIRTSSHVRARLSSPRTCRQCARPPWPGCHDVRASRSGPVDATPRALVSCPLPSLRRAPCRARECST</sequence>
<dbReference type="InParanoid" id="Q9K3B9"/>
<dbReference type="EMBL" id="AL645882">
    <property type="protein sequence ID" value="CAB94612.1"/>
    <property type="molecule type" value="Genomic_DNA"/>
</dbReference>
<dbReference type="AlphaFoldDB" id="Q9K3B9"/>
<organism evidence="1 2">
    <name type="scientific">Streptomyces coelicolor (strain ATCC BAA-471 / A3(2) / M145)</name>
    <dbReference type="NCBI Taxonomy" id="100226"/>
    <lineage>
        <taxon>Bacteria</taxon>
        <taxon>Bacillati</taxon>
        <taxon>Actinomycetota</taxon>
        <taxon>Actinomycetes</taxon>
        <taxon>Kitasatosporales</taxon>
        <taxon>Streptomycetaceae</taxon>
        <taxon>Streptomyces</taxon>
        <taxon>Streptomyces albidoflavus group</taxon>
    </lineage>
</organism>
<dbReference type="PaxDb" id="100226-SCO5227"/>
<protein>
    <submittedName>
        <fullName evidence="1">Redoxin</fullName>
    </submittedName>
</protein>
<dbReference type="STRING" id="100226.gene:17762878"/>
<evidence type="ECO:0000313" key="1">
    <source>
        <dbReference type="EMBL" id="CAB94612.1"/>
    </source>
</evidence>
<dbReference type="HOGENOM" id="CLU_2460217_0_0_11"/>
<dbReference type="KEGG" id="sco:SCO5227"/>
<evidence type="ECO:0000313" key="2">
    <source>
        <dbReference type="Proteomes" id="UP000001973"/>
    </source>
</evidence>
<reference evidence="1 2" key="1">
    <citation type="journal article" date="1996" name="Mol. Microbiol.">
        <title>A set of ordered cosmids and a detailed genetic and physical map for the 8 Mb Streptomyces coelicolor A3(2) chromosome.</title>
        <authorList>
            <person name="Redenbach M."/>
            <person name="Kieser H.M."/>
            <person name="Denapaite D."/>
            <person name="Eichner A."/>
            <person name="Cullum J."/>
            <person name="Kinashi H."/>
            <person name="Hopwood D.A."/>
        </authorList>
    </citation>
    <scope>NUCLEOTIDE SEQUENCE [LARGE SCALE GENOMIC DNA]</scope>
    <source>
        <strain evidence="2">ATCC BAA-471 / A3(2) / M145</strain>
    </source>
</reference>
<dbReference type="eggNOG" id="ENOG503268N">
    <property type="taxonomic scope" value="Bacteria"/>
</dbReference>
<proteinExistence type="predicted"/>